<keyword evidence="3" id="KW-1185">Reference proteome</keyword>
<name>A0ABV8JCZ0_9ACTN</name>
<sequence>MSDVVLGPGDLAGTGVYAARDFEAGEVVVPYRLTPLDEAAYLALPPGEDLFVHSYGGRRYLYPAPARFVNHSGDPSCHQDFDRGCDVALRPIARGEAITIDAGLETARELSTFLDAYRERRDLAGLVDADAVLWVSGRVSRGRDAVTATLLDAATGPLTGVEWLVGTGRWEALCSAEEAGRHVTMLLKVIRGNWQMVYQHRG</sequence>
<protein>
    <submittedName>
        <fullName evidence="2">SET domain-containing protein-lysine N-methyltransferase</fullName>
    </submittedName>
</protein>
<evidence type="ECO:0000313" key="2">
    <source>
        <dbReference type="EMBL" id="MFC4072894.1"/>
    </source>
</evidence>
<reference evidence="3" key="1">
    <citation type="journal article" date="2019" name="Int. J. Syst. Evol. Microbiol.">
        <title>The Global Catalogue of Microorganisms (GCM) 10K type strain sequencing project: providing services to taxonomists for standard genome sequencing and annotation.</title>
        <authorList>
            <consortium name="The Broad Institute Genomics Platform"/>
            <consortium name="The Broad Institute Genome Sequencing Center for Infectious Disease"/>
            <person name="Wu L."/>
            <person name="Ma J."/>
        </authorList>
    </citation>
    <scope>NUCLEOTIDE SEQUENCE [LARGE SCALE GENOMIC DNA]</scope>
    <source>
        <strain evidence="3">TBRC 5832</strain>
    </source>
</reference>
<gene>
    <name evidence="2" type="ORF">ACFO0C_48855</name>
</gene>
<dbReference type="RefSeq" id="WP_378073820.1">
    <property type="nucleotide sequence ID" value="NZ_JBHSBL010000046.1"/>
</dbReference>
<dbReference type="Pfam" id="PF00856">
    <property type="entry name" value="SET"/>
    <property type="match status" value="1"/>
</dbReference>
<dbReference type="PROSITE" id="PS50280">
    <property type="entry name" value="SET"/>
    <property type="match status" value="1"/>
</dbReference>
<feature type="domain" description="SET" evidence="1">
    <location>
        <begin position="1"/>
        <end position="103"/>
    </location>
</feature>
<evidence type="ECO:0000313" key="3">
    <source>
        <dbReference type="Proteomes" id="UP001595867"/>
    </source>
</evidence>
<accession>A0ABV8JCZ0</accession>
<comment type="caution">
    <text evidence="2">The sequence shown here is derived from an EMBL/GenBank/DDBJ whole genome shotgun (WGS) entry which is preliminary data.</text>
</comment>
<organism evidence="2 3">
    <name type="scientific">Actinoplanes subglobosus</name>
    <dbReference type="NCBI Taxonomy" id="1547892"/>
    <lineage>
        <taxon>Bacteria</taxon>
        <taxon>Bacillati</taxon>
        <taxon>Actinomycetota</taxon>
        <taxon>Actinomycetes</taxon>
        <taxon>Micromonosporales</taxon>
        <taxon>Micromonosporaceae</taxon>
        <taxon>Actinoplanes</taxon>
    </lineage>
</organism>
<evidence type="ECO:0000259" key="1">
    <source>
        <dbReference type="PROSITE" id="PS50280"/>
    </source>
</evidence>
<dbReference type="InterPro" id="IPR046341">
    <property type="entry name" value="SET_dom_sf"/>
</dbReference>
<proteinExistence type="predicted"/>
<dbReference type="Gene3D" id="2.170.270.10">
    <property type="entry name" value="SET domain"/>
    <property type="match status" value="1"/>
</dbReference>
<dbReference type="InterPro" id="IPR001214">
    <property type="entry name" value="SET_dom"/>
</dbReference>
<dbReference type="SUPFAM" id="SSF82199">
    <property type="entry name" value="SET domain"/>
    <property type="match status" value="1"/>
</dbReference>
<dbReference type="EMBL" id="JBHSBL010000046">
    <property type="protein sequence ID" value="MFC4072894.1"/>
    <property type="molecule type" value="Genomic_DNA"/>
</dbReference>
<dbReference type="Proteomes" id="UP001595867">
    <property type="component" value="Unassembled WGS sequence"/>
</dbReference>